<dbReference type="EMBL" id="NHYD01003124">
    <property type="protein sequence ID" value="PPQ82550.1"/>
    <property type="molecule type" value="Genomic_DNA"/>
</dbReference>
<dbReference type="InParanoid" id="A0A409WVJ2"/>
<dbReference type="Proteomes" id="UP000283269">
    <property type="component" value="Unassembled WGS sequence"/>
</dbReference>
<evidence type="ECO:0000313" key="2">
    <source>
        <dbReference type="Proteomes" id="UP000283269"/>
    </source>
</evidence>
<comment type="caution">
    <text evidence="1">The sequence shown here is derived from an EMBL/GenBank/DDBJ whole genome shotgun (WGS) entry which is preliminary data.</text>
</comment>
<sequence>MFSPLSSLPTLRPRYFDGDEESLSIDTGEVSQFMAAGMCTLHGSNFTYHGTNVANTSSFVLVSTCDLNSLGQRVQLHTVVIRTYLSGYLAQTLIAPAASLYPLEKKLQHPKARGCGVLPTLQSTAA</sequence>
<dbReference type="AlphaFoldDB" id="A0A409WVJ2"/>
<proteinExistence type="predicted"/>
<keyword evidence="2" id="KW-1185">Reference proteome</keyword>
<name>A0A409WVJ2_PSICY</name>
<evidence type="ECO:0000313" key="1">
    <source>
        <dbReference type="EMBL" id="PPQ82550.1"/>
    </source>
</evidence>
<gene>
    <name evidence="1" type="ORF">CVT25_007160</name>
</gene>
<accession>A0A409WVJ2</accession>
<protein>
    <submittedName>
        <fullName evidence="1">Uncharacterized protein</fullName>
    </submittedName>
</protein>
<reference evidence="1 2" key="1">
    <citation type="journal article" date="2018" name="Evol. Lett.">
        <title>Horizontal gene cluster transfer increased hallucinogenic mushroom diversity.</title>
        <authorList>
            <person name="Reynolds H.T."/>
            <person name="Vijayakumar V."/>
            <person name="Gluck-Thaler E."/>
            <person name="Korotkin H.B."/>
            <person name="Matheny P.B."/>
            <person name="Slot J.C."/>
        </authorList>
    </citation>
    <scope>NUCLEOTIDE SEQUENCE [LARGE SCALE GENOMIC DNA]</scope>
    <source>
        <strain evidence="1 2">2631</strain>
    </source>
</reference>
<organism evidence="1 2">
    <name type="scientific">Psilocybe cyanescens</name>
    <dbReference type="NCBI Taxonomy" id="93625"/>
    <lineage>
        <taxon>Eukaryota</taxon>
        <taxon>Fungi</taxon>
        <taxon>Dikarya</taxon>
        <taxon>Basidiomycota</taxon>
        <taxon>Agaricomycotina</taxon>
        <taxon>Agaricomycetes</taxon>
        <taxon>Agaricomycetidae</taxon>
        <taxon>Agaricales</taxon>
        <taxon>Agaricineae</taxon>
        <taxon>Strophariaceae</taxon>
        <taxon>Psilocybe</taxon>
    </lineage>
</organism>